<keyword evidence="11 13" id="KW-0472">Membrane</keyword>
<evidence type="ECO:0000256" key="5">
    <source>
        <dbReference type="ARBA" id="ARBA00022502"/>
    </source>
</evidence>
<name>A0A9P0QU57_9ASCO</name>
<evidence type="ECO:0000256" key="11">
    <source>
        <dbReference type="ARBA" id="ARBA00023136"/>
    </source>
</evidence>
<dbReference type="AlphaFoldDB" id="A0A9P0QU57"/>
<keyword evidence="9 13" id="KW-0256">Endoplasmic reticulum</keyword>
<proteinExistence type="inferred from homology"/>
<comment type="pathway">
    <text evidence="2 13">Glycolipid biosynthesis; glycosylphosphatidylinositol-anchor biosynthesis.</text>
</comment>
<comment type="function">
    <text evidence="12 13">Mannosyltransferase involved in glycosylphosphatidylinositol-anchor biosynthesis. Transfers the first alpha-1,4-mannose to GlcN-acyl-PI during GPI precursor assembly. Required for cell wall integrity.</text>
</comment>
<dbReference type="GO" id="GO:0005789">
    <property type="term" value="C:endoplasmic reticulum membrane"/>
    <property type="evidence" value="ECO:0007669"/>
    <property type="project" value="UniProtKB-SubCell"/>
</dbReference>
<feature type="transmembrane region" description="Helical" evidence="13">
    <location>
        <begin position="390"/>
        <end position="411"/>
    </location>
</feature>
<dbReference type="OrthoDB" id="1741594at2759"/>
<keyword evidence="8 13" id="KW-0812">Transmembrane</keyword>
<feature type="transmembrane region" description="Helical" evidence="13">
    <location>
        <begin position="157"/>
        <end position="184"/>
    </location>
</feature>
<evidence type="ECO:0000256" key="2">
    <source>
        <dbReference type="ARBA" id="ARBA00004687"/>
    </source>
</evidence>
<evidence type="ECO:0000256" key="6">
    <source>
        <dbReference type="ARBA" id="ARBA00022676"/>
    </source>
</evidence>
<comment type="subcellular location">
    <subcellularLocation>
        <location evidence="1 13">Endoplasmic reticulum membrane</location>
        <topology evidence="1 13">Multi-pass membrane protein</topology>
    </subcellularLocation>
</comment>
<dbReference type="Pfam" id="PF05007">
    <property type="entry name" value="Mannosyl_trans"/>
    <property type="match status" value="1"/>
</dbReference>
<sequence length="414" mass="47917">MLTATHLFVVAVALRIGFFSFGLYQDAYLPVKYTDIDYLVFSDAAEYVSKGLSPYLRETYRYTPLLAWMLVPNSQPYLYSFGKFVFMISDLITGVVILKLLQRQQQQGGLSARKALILSSIWLLNPMVITISTRGSSESVLTVLIMLSFYFLRVSNLLSAVFLGLAIHFKIYPIIYLPSIMLFLSKESKPFINGIPIVNWVNWTNLRFLLVTLITVAVLNGLMYLIYGYEFLFHSYLYHLTRVDHRHNFSVYNVAMYFQSALPPSSNNSNQYSVWGLLSVVIDNLEKFAFVPQFAFSTIIIPLLFAREDLLSCVFFQTFAFVIFNKVMTSQYFIWFLIFLPHYLSKSRLLSNRKNWLLGGTTLLLWVVSQASWLFFAYKLEFLGESTFNYELFTASSFFFLTNCWILGVFMENI</sequence>
<keyword evidence="7 13" id="KW-0808">Transferase</keyword>
<evidence type="ECO:0000313" key="14">
    <source>
        <dbReference type="EMBL" id="CAH2355710.1"/>
    </source>
</evidence>
<evidence type="ECO:0000256" key="9">
    <source>
        <dbReference type="ARBA" id="ARBA00022824"/>
    </source>
</evidence>
<organism evidence="14 15">
    <name type="scientific">[Candida] railenensis</name>
    <dbReference type="NCBI Taxonomy" id="45579"/>
    <lineage>
        <taxon>Eukaryota</taxon>
        <taxon>Fungi</taxon>
        <taxon>Dikarya</taxon>
        <taxon>Ascomycota</taxon>
        <taxon>Saccharomycotina</taxon>
        <taxon>Pichiomycetes</taxon>
        <taxon>Debaryomycetaceae</taxon>
        <taxon>Kurtzmaniella</taxon>
    </lineage>
</organism>
<evidence type="ECO:0000256" key="1">
    <source>
        <dbReference type="ARBA" id="ARBA00004477"/>
    </source>
</evidence>
<dbReference type="InterPro" id="IPR007704">
    <property type="entry name" value="PIG-M"/>
</dbReference>
<dbReference type="EMBL" id="CAKXYY010000032">
    <property type="protein sequence ID" value="CAH2355710.1"/>
    <property type="molecule type" value="Genomic_DNA"/>
</dbReference>
<evidence type="ECO:0000313" key="15">
    <source>
        <dbReference type="Proteomes" id="UP000837801"/>
    </source>
</evidence>
<dbReference type="GO" id="GO:1990529">
    <property type="term" value="C:glycosylphosphatidylinositol-mannosyltransferase I complex"/>
    <property type="evidence" value="ECO:0007669"/>
    <property type="project" value="TreeGrafter"/>
</dbReference>
<comment type="similarity">
    <text evidence="3 13">Belongs to the PIGM family.</text>
</comment>
<dbReference type="EC" id="2.4.1.-" evidence="13"/>
<evidence type="ECO:0000256" key="13">
    <source>
        <dbReference type="RuleBase" id="RU365064"/>
    </source>
</evidence>
<gene>
    <name evidence="14" type="ORF">CLIB1423_32S00254</name>
</gene>
<dbReference type="GO" id="GO:0004376">
    <property type="term" value="F:GPI mannosyltransferase activity"/>
    <property type="evidence" value="ECO:0007669"/>
    <property type="project" value="InterPro"/>
</dbReference>
<feature type="transmembrane region" description="Helical" evidence="13">
    <location>
        <begin position="356"/>
        <end position="378"/>
    </location>
</feature>
<evidence type="ECO:0000256" key="8">
    <source>
        <dbReference type="ARBA" id="ARBA00022692"/>
    </source>
</evidence>
<evidence type="ECO:0000256" key="3">
    <source>
        <dbReference type="ARBA" id="ARBA00011071"/>
    </source>
</evidence>
<keyword evidence="15" id="KW-1185">Reference proteome</keyword>
<comment type="caution">
    <text evidence="14">The sequence shown here is derived from an EMBL/GenBank/DDBJ whole genome shotgun (WGS) entry which is preliminary data.</text>
</comment>
<keyword evidence="5 13" id="KW-0337">GPI-anchor biosynthesis</keyword>
<keyword evidence="6 13" id="KW-0328">Glycosyltransferase</keyword>
<reference evidence="14" key="1">
    <citation type="submission" date="2022-03" db="EMBL/GenBank/DDBJ databases">
        <authorList>
            <person name="Legras J.-L."/>
            <person name="Devillers H."/>
            <person name="Grondin C."/>
        </authorList>
    </citation>
    <scope>NUCLEOTIDE SEQUENCE</scope>
    <source>
        <strain evidence="14">CLIB 1423</strain>
    </source>
</reference>
<dbReference type="PANTHER" id="PTHR12886:SF0">
    <property type="entry name" value="GPI MANNOSYLTRANSFERASE 1"/>
    <property type="match status" value="1"/>
</dbReference>
<feature type="transmembrane region" description="Helical" evidence="13">
    <location>
        <begin position="7"/>
        <end position="24"/>
    </location>
</feature>
<dbReference type="GO" id="GO:0006506">
    <property type="term" value="P:GPI anchor biosynthetic process"/>
    <property type="evidence" value="ECO:0007669"/>
    <property type="project" value="UniProtKB-KW"/>
</dbReference>
<evidence type="ECO:0000256" key="12">
    <source>
        <dbReference type="ARBA" id="ARBA00025399"/>
    </source>
</evidence>
<dbReference type="PANTHER" id="PTHR12886">
    <property type="entry name" value="PIG-M MANNOSYLTRANSFERASE"/>
    <property type="match status" value="1"/>
</dbReference>
<dbReference type="Proteomes" id="UP000837801">
    <property type="component" value="Unassembled WGS sequence"/>
</dbReference>
<feature type="transmembrane region" description="Helical" evidence="13">
    <location>
        <begin position="288"/>
        <end position="306"/>
    </location>
</feature>
<accession>A0A9P0QU57</accession>
<keyword evidence="10 13" id="KW-1133">Transmembrane helix</keyword>
<dbReference type="GO" id="GO:0051751">
    <property type="term" value="F:alpha-1,4-mannosyltransferase activity"/>
    <property type="evidence" value="ECO:0007669"/>
    <property type="project" value="InterPro"/>
</dbReference>
<feature type="transmembrane region" description="Helical" evidence="13">
    <location>
        <begin position="77"/>
        <end position="101"/>
    </location>
</feature>
<evidence type="ECO:0000256" key="7">
    <source>
        <dbReference type="ARBA" id="ARBA00022679"/>
    </source>
</evidence>
<evidence type="ECO:0000256" key="10">
    <source>
        <dbReference type="ARBA" id="ARBA00022989"/>
    </source>
</evidence>
<feature type="transmembrane region" description="Helical" evidence="13">
    <location>
        <begin position="205"/>
        <end position="227"/>
    </location>
</feature>
<feature type="transmembrane region" description="Helical" evidence="13">
    <location>
        <begin position="318"/>
        <end position="344"/>
    </location>
</feature>
<protein>
    <recommendedName>
        <fullName evidence="4 13">GPI mannosyltransferase 1</fullName>
        <ecNumber evidence="13">2.4.1.-</ecNumber>
    </recommendedName>
    <alternativeName>
        <fullName evidence="13">GPI mannosyltransferase I</fullName>
    </alternativeName>
</protein>
<evidence type="ECO:0000256" key="4">
    <source>
        <dbReference type="ARBA" id="ARBA00013797"/>
    </source>
</evidence>